<proteinExistence type="predicted"/>
<sequence length="117" mass="12772">MTRDELFALCASLVGAVEDYPFGDGVAVFKVCGKMFALVPVDDSAPSVTLKCDPDLALELRARHAAVRPGYHTNKRHWNTVDLDGTIPDDEVEDMVTHSHALVVSRLPKAERALLQG</sequence>
<comment type="caution">
    <text evidence="1">The sequence shown here is derived from an EMBL/GenBank/DDBJ whole genome shotgun (WGS) entry which is preliminary data.</text>
</comment>
<dbReference type="Proteomes" id="UP001595699">
    <property type="component" value="Unassembled WGS sequence"/>
</dbReference>
<evidence type="ECO:0000313" key="2">
    <source>
        <dbReference type="Proteomes" id="UP001595699"/>
    </source>
</evidence>
<name>A0ABV7Y6C6_9ACTN</name>
<protein>
    <submittedName>
        <fullName evidence="1">MmcQ/YjbR family DNA-binding protein</fullName>
    </submittedName>
</protein>
<evidence type="ECO:0000313" key="1">
    <source>
        <dbReference type="EMBL" id="MFC3760588.1"/>
    </source>
</evidence>
<dbReference type="EMBL" id="JBHRZH010000006">
    <property type="protein sequence ID" value="MFC3760588.1"/>
    <property type="molecule type" value="Genomic_DNA"/>
</dbReference>
<dbReference type="InterPro" id="IPR038056">
    <property type="entry name" value="YjbR-like_sf"/>
</dbReference>
<dbReference type="Pfam" id="PF04237">
    <property type="entry name" value="YjbR"/>
    <property type="match status" value="1"/>
</dbReference>
<accession>A0ABV7Y6C6</accession>
<reference evidence="2" key="1">
    <citation type="journal article" date="2019" name="Int. J. Syst. Evol. Microbiol.">
        <title>The Global Catalogue of Microorganisms (GCM) 10K type strain sequencing project: providing services to taxonomists for standard genome sequencing and annotation.</title>
        <authorList>
            <consortium name="The Broad Institute Genomics Platform"/>
            <consortium name="The Broad Institute Genome Sequencing Center for Infectious Disease"/>
            <person name="Wu L."/>
            <person name="Ma J."/>
        </authorList>
    </citation>
    <scope>NUCLEOTIDE SEQUENCE [LARGE SCALE GENOMIC DNA]</scope>
    <source>
        <strain evidence="2">CGMCC 4.7241</strain>
    </source>
</reference>
<dbReference type="Gene3D" id="3.90.1150.30">
    <property type="match status" value="1"/>
</dbReference>
<dbReference type="RefSeq" id="WP_205116786.1">
    <property type="nucleotide sequence ID" value="NZ_JAFBCM010000001.1"/>
</dbReference>
<gene>
    <name evidence="1" type="ORF">ACFOUW_07040</name>
</gene>
<keyword evidence="1" id="KW-0238">DNA-binding</keyword>
<dbReference type="PANTHER" id="PTHR35145:SF1">
    <property type="entry name" value="CYTOPLASMIC PROTEIN"/>
    <property type="match status" value="1"/>
</dbReference>
<dbReference type="SUPFAM" id="SSF142906">
    <property type="entry name" value="YjbR-like"/>
    <property type="match status" value="1"/>
</dbReference>
<dbReference type="GO" id="GO:0003677">
    <property type="term" value="F:DNA binding"/>
    <property type="evidence" value="ECO:0007669"/>
    <property type="project" value="UniProtKB-KW"/>
</dbReference>
<dbReference type="InterPro" id="IPR007351">
    <property type="entry name" value="YjbR"/>
</dbReference>
<organism evidence="1 2">
    <name type="scientific">Tenggerimyces flavus</name>
    <dbReference type="NCBI Taxonomy" id="1708749"/>
    <lineage>
        <taxon>Bacteria</taxon>
        <taxon>Bacillati</taxon>
        <taxon>Actinomycetota</taxon>
        <taxon>Actinomycetes</taxon>
        <taxon>Propionibacteriales</taxon>
        <taxon>Nocardioidaceae</taxon>
        <taxon>Tenggerimyces</taxon>
    </lineage>
</organism>
<dbReference type="PANTHER" id="PTHR35145">
    <property type="entry name" value="CYTOPLASMIC PROTEIN-RELATED"/>
    <property type="match status" value="1"/>
</dbReference>
<keyword evidence="2" id="KW-1185">Reference proteome</keyword>
<dbReference type="InterPro" id="IPR058532">
    <property type="entry name" value="YjbR/MT2646/Rv2570-like"/>
</dbReference>